<sequence length="86" mass="9562">MCRLSEKGSWLAKSYTSRFRLVAVSLGFALLLTFLLPLLVPTKLRSCFSLHDRTRTSSCSCDCFRFIAIKVDQVSAPSYGGSCFSI</sequence>
<evidence type="ECO:0000313" key="2">
    <source>
        <dbReference type="EMBL" id="CAK9330202.1"/>
    </source>
</evidence>
<reference evidence="2 3" key="1">
    <citation type="submission" date="2024-03" db="EMBL/GenBank/DDBJ databases">
        <authorList>
            <person name="Gkanogiannis A."/>
            <person name="Becerra Lopez-Lavalle L."/>
        </authorList>
    </citation>
    <scope>NUCLEOTIDE SEQUENCE [LARGE SCALE GENOMIC DNA]</scope>
</reference>
<dbReference type="Proteomes" id="UP001642487">
    <property type="component" value="Chromosome 9"/>
</dbReference>
<organism evidence="2 3">
    <name type="scientific">Citrullus colocynthis</name>
    <name type="common">colocynth</name>
    <dbReference type="NCBI Taxonomy" id="252529"/>
    <lineage>
        <taxon>Eukaryota</taxon>
        <taxon>Viridiplantae</taxon>
        <taxon>Streptophyta</taxon>
        <taxon>Embryophyta</taxon>
        <taxon>Tracheophyta</taxon>
        <taxon>Spermatophyta</taxon>
        <taxon>Magnoliopsida</taxon>
        <taxon>eudicotyledons</taxon>
        <taxon>Gunneridae</taxon>
        <taxon>Pentapetalae</taxon>
        <taxon>rosids</taxon>
        <taxon>fabids</taxon>
        <taxon>Cucurbitales</taxon>
        <taxon>Cucurbitaceae</taxon>
        <taxon>Benincaseae</taxon>
        <taxon>Citrullus</taxon>
    </lineage>
</organism>
<keyword evidence="1" id="KW-0812">Transmembrane</keyword>
<gene>
    <name evidence="2" type="ORF">CITCOLO1_LOCUS22687</name>
</gene>
<accession>A0ABP0ZHK6</accession>
<evidence type="ECO:0000256" key="1">
    <source>
        <dbReference type="SAM" id="Phobius"/>
    </source>
</evidence>
<evidence type="ECO:0000313" key="3">
    <source>
        <dbReference type="Proteomes" id="UP001642487"/>
    </source>
</evidence>
<proteinExistence type="predicted"/>
<feature type="transmembrane region" description="Helical" evidence="1">
    <location>
        <begin position="21"/>
        <end position="40"/>
    </location>
</feature>
<name>A0ABP0ZHK6_9ROSI</name>
<keyword evidence="1" id="KW-1133">Transmembrane helix</keyword>
<protein>
    <submittedName>
        <fullName evidence="2">Uncharacterized protein</fullName>
    </submittedName>
</protein>
<dbReference type="EMBL" id="OZ021743">
    <property type="protein sequence ID" value="CAK9330202.1"/>
    <property type="molecule type" value="Genomic_DNA"/>
</dbReference>
<keyword evidence="3" id="KW-1185">Reference proteome</keyword>
<keyword evidence="1" id="KW-0472">Membrane</keyword>